<gene>
    <name evidence="2" type="ORF">UV8b_01688</name>
</gene>
<dbReference type="KEGG" id="uvi:66062466"/>
<dbReference type="GeneID" id="66062466"/>
<sequence>MDAGFHREACLAEEAEMLDMAKRISESRGRPTQPPVAAEPPTSSFDHFSNPSAYQSQWDAIYQDQLDDLVEDQALLDVPGPQAGSAAVAEATPGLGETHSDAGSTDEAAHVALNGLVHPDGGAALPEVGMPLGGLPGLGGQLPSTAPQMTPHSAAGQNLPSAVAAAAAMAPQGVASWNMMPQPTPFVNPQSMPDFSAMSQPFAPMAPPAIPQPAFAMAPHPMPGLGTFPPAVNLTEPQTTSGSAGFPQTVPHMALQGAPGWNLASEAAVPAMAPRSMDWWNTMPQPAFTAPQGMPDLNTSSTPFAPGPPRGIPELISVPQSAAATLPPRQPSSPLDEEASLRGLCHYSTFQLPVPAKPGGMLGRIDDMHVRRLLPLADLQPYPIILVHGDFHTGQVWIKKPDFGDGWSTYFTDKGFTVYVVDLPARGTPSEEDRTAFLEPPARLDVKRVQTELTASEKNPAFMHLRSVLHNRWPGTGLQGDPIFENYYAGLVPLQMRKEYRQSMAQDALFALLKHINRPAVLIGQGAGGTACWLAADAAPELVCCVVALEPSGPPGGTAEVGRGGAASSLARTRRDAQTRAYGLADIPLTYEPPVEVARPDANGNIKPPLDLSLYVVDSRDNRKGANSYWLLQRGDESENRVELDDDGNPIPREAARKGTIRQLAKLKQVEHHMVLTSDTSRHSVFDGATVHFMEQAGVRTCWIRLGGKMDIKGNGHLMFLEENSDQIAELAFWFIESRLPGVRINMPGGLGKRFGFKVPHEEESGMEGRCVDGVWGQPDMACGVAF</sequence>
<dbReference type="AlphaFoldDB" id="A0A8E5MF70"/>
<evidence type="ECO:0000313" key="3">
    <source>
        <dbReference type="Proteomes" id="UP000027002"/>
    </source>
</evidence>
<evidence type="ECO:0008006" key="4">
    <source>
        <dbReference type="Google" id="ProtNLM"/>
    </source>
</evidence>
<feature type="region of interest" description="Disordered" evidence="1">
    <location>
        <begin position="21"/>
        <end position="50"/>
    </location>
</feature>
<reference evidence="2" key="1">
    <citation type="submission" date="2020-03" db="EMBL/GenBank/DDBJ databases">
        <title>A mixture of massive structural variations and highly conserved coding sequences in Ustilaginoidea virens genome.</title>
        <authorList>
            <person name="Zhang K."/>
            <person name="Zhao Z."/>
            <person name="Zhang Z."/>
            <person name="Li Y."/>
            <person name="Hsiang T."/>
            <person name="Sun W."/>
        </authorList>
    </citation>
    <scope>NUCLEOTIDE SEQUENCE</scope>
    <source>
        <strain evidence="2">UV-8b</strain>
    </source>
</reference>
<dbReference type="EMBL" id="CP072753">
    <property type="protein sequence ID" value="QUC17447.1"/>
    <property type="molecule type" value="Genomic_DNA"/>
</dbReference>
<keyword evidence="3" id="KW-1185">Reference proteome</keyword>
<accession>A0A8E5MF70</accession>
<dbReference type="InterPro" id="IPR050228">
    <property type="entry name" value="Carboxylesterase_BioH"/>
</dbReference>
<dbReference type="Proteomes" id="UP000027002">
    <property type="component" value="Chromosome 1"/>
</dbReference>
<protein>
    <recommendedName>
        <fullName evidence="4">AB hydrolase-1 domain-containing protein</fullName>
    </recommendedName>
</protein>
<dbReference type="RefSeq" id="XP_042995120.1">
    <property type="nucleotide sequence ID" value="XM_043139186.1"/>
</dbReference>
<dbReference type="SUPFAM" id="SSF53474">
    <property type="entry name" value="alpha/beta-Hydrolases"/>
    <property type="match status" value="1"/>
</dbReference>
<dbReference type="InterPro" id="IPR029058">
    <property type="entry name" value="AB_hydrolase_fold"/>
</dbReference>
<organism evidence="2 3">
    <name type="scientific">Ustilaginoidea virens</name>
    <name type="common">Rice false smut fungus</name>
    <name type="synonym">Villosiclava virens</name>
    <dbReference type="NCBI Taxonomy" id="1159556"/>
    <lineage>
        <taxon>Eukaryota</taxon>
        <taxon>Fungi</taxon>
        <taxon>Dikarya</taxon>
        <taxon>Ascomycota</taxon>
        <taxon>Pezizomycotina</taxon>
        <taxon>Sordariomycetes</taxon>
        <taxon>Hypocreomycetidae</taxon>
        <taxon>Hypocreales</taxon>
        <taxon>Clavicipitaceae</taxon>
        <taxon>Ustilaginoidea</taxon>
    </lineage>
</organism>
<feature type="compositionally biased region" description="Polar residues" evidence="1">
    <location>
        <begin position="41"/>
        <end position="50"/>
    </location>
</feature>
<evidence type="ECO:0000313" key="2">
    <source>
        <dbReference type="EMBL" id="QUC17447.1"/>
    </source>
</evidence>
<name>A0A8E5MF70_USTVR</name>
<evidence type="ECO:0000256" key="1">
    <source>
        <dbReference type="SAM" id="MobiDB-lite"/>
    </source>
</evidence>
<dbReference type="PANTHER" id="PTHR43194">
    <property type="entry name" value="HYDROLASE ALPHA/BETA FOLD FAMILY"/>
    <property type="match status" value="1"/>
</dbReference>
<dbReference type="OrthoDB" id="9978720at2759"/>
<dbReference type="Gene3D" id="3.40.50.1820">
    <property type="entry name" value="alpha/beta hydrolase"/>
    <property type="match status" value="1"/>
</dbReference>
<proteinExistence type="predicted"/>
<dbReference type="PANTHER" id="PTHR43194:SF4">
    <property type="entry name" value="AB HYDROLASE-1 DOMAIN-CONTAINING PROTEIN"/>
    <property type="match status" value="1"/>
</dbReference>